<evidence type="ECO:0000313" key="2">
    <source>
        <dbReference type="Proteomes" id="UP000054144"/>
    </source>
</evidence>
<dbReference type="AlphaFoldDB" id="A0A0D7ANH5"/>
<protein>
    <submittedName>
        <fullName evidence="1">Uncharacterized protein</fullName>
    </submittedName>
</protein>
<dbReference type="OrthoDB" id="3026977at2759"/>
<name>A0A0D7ANH5_9AGAR</name>
<keyword evidence="2" id="KW-1185">Reference proteome</keyword>
<sequence>MGPSDNTKPPLFEASLYGPLNSLLNMLFPAIDHYMVQPQALLQNSYPSEHPFPDSPIRPRADGFPHPWDLFRPDFAVVKVDPNGEFPDIIVAIIVVKRTDETLGAAWCRLSHYAQVAFPKCRYENTRSFLVVGDKITEYRYKTVGNQQGPKLNAHLRRRFKAVQFEINLFPLVTETRMLVQQHRDRILNSRQA</sequence>
<dbReference type="Proteomes" id="UP000054144">
    <property type="component" value="Unassembled WGS sequence"/>
</dbReference>
<proteinExistence type="predicted"/>
<gene>
    <name evidence="1" type="ORF">FISHEDRAFT_55360</name>
</gene>
<dbReference type="EMBL" id="KN881627">
    <property type="protein sequence ID" value="KIY53289.1"/>
    <property type="molecule type" value="Genomic_DNA"/>
</dbReference>
<reference evidence="1 2" key="1">
    <citation type="journal article" date="2015" name="Fungal Genet. Biol.">
        <title>Evolution of novel wood decay mechanisms in Agaricales revealed by the genome sequences of Fistulina hepatica and Cylindrobasidium torrendii.</title>
        <authorList>
            <person name="Floudas D."/>
            <person name="Held B.W."/>
            <person name="Riley R."/>
            <person name="Nagy L.G."/>
            <person name="Koehler G."/>
            <person name="Ransdell A.S."/>
            <person name="Younus H."/>
            <person name="Chow J."/>
            <person name="Chiniquy J."/>
            <person name="Lipzen A."/>
            <person name="Tritt A."/>
            <person name="Sun H."/>
            <person name="Haridas S."/>
            <person name="LaButti K."/>
            <person name="Ohm R.A."/>
            <person name="Kues U."/>
            <person name="Blanchette R.A."/>
            <person name="Grigoriev I.V."/>
            <person name="Minto R.E."/>
            <person name="Hibbett D.S."/>
        </authorList>
    </citation>
    <scope>NUCLEOTIDE SEQUENCE [LARGE SCALE GENOMIC DNA]</scope>
    <source>
        <strain evidence="1 2">ATCC 64428</strain>
    </source>
</reference>
<organism evidence="1 2">
    <name type="scientific">Fistulina hepatica ATCC 64428</name>
    <dbReference type="NCBI Taxonomy" id="1128425"/>
    <lineage>
        <taxon>Eukaryota</taxon>
        <taxon>Fungi</taxon>
        <taxon>Dikarya</taxon>
        <taxon>Basidiomycota</taxon>
        <taxon>Agaricomycotina</taxon>
        <taxon>Agaricomycetes</taxon>
        <taxon>Agaricomycetidae</taxon>
        <taxon>Agaricales</taxon>
        <taxon>Fistulinaceae</taxon>
        <taxon>Fistulina</taxon>
    </lineage>
</organism>
<evidence type="ECO:0000313" key="1">
    <source>
        <dbReference type="EMBL" id="KIY53289.1"/>
    </source>
</evidence>
<accession>A0A0D7ANH5</accession>